<sequence>MEALLRFKQQLIKEADHQELDILIAYVLDQRGFSPIHVAASKGHTNVIREIVQHRPDSGELVDPYGRNALHMAIVGGHANEPDFDGNTPLHLATIERKTWILSYLKWDGRVNLRSKNKYGLTAIDIDRSIKEIASPKNIVPSIWGHLRTPTSWLDSIKILSRADQEEANAVQTYKQMGQTLLMVATLITTVTFTAAFTMPGGYNNNIGPDKGVALLESSKYLKLFIIADTIAMTFSIIAACLLFWGAVNSNKSSYVYYFTSAATLTYFALQFTAAAFTTEIATPSSNPIL</sequence>
<feature type="transmembrane region" description="Helical" evidence="8">
    <location>
        <begin position="221"/>
        <end position="248"/>
    </location>
</feature>
<evidence type="ECO:0000313" key="10">
    <source>
        <dbReference type="EMBL" id="ONI13112.1"/>
    </source>
</evidence>
<evidence type="ECO:0000256" key="6">
    <source>
        <dbReference type="ARBA" id="ARBA00023136"/>
    </source>
</evidence>
<name>A0A251PNL7_PRUPE</name>
<dbReference type="InterPro" id="IPR026961">
    <property type="entry name" value="PGG_dom"/>
</dbReference>
<dbReference type="Pfam" id="PF13962">
    <property type="entry name" value="PGG"/>
    <property type="match status" value="1"/>
</dbReference>
<evidence type="ECO:0000256" key="3">
    <source>
        <dbReference type="ARBA" id="ARBA00022737"/>
    </source>
</evidence>
<evidence type="ECO:0000256" key="5">
    <source>
        <dbReference type="ARBA" id="ARBA00023043"/>
    </source>
</evidence>
<evidence type="ECO:0000259" key="9">
    <source>
        <dbReference type="Pfam" id="PF13962"/>
    </source>
</evidence>
<dbReference type="InterPro" id="IPR002110">
    <property type="entry name" value="Ankyrin_rpt"/>
</dbReference>
<keyword evidence="3" id="KW-0677">Repeat</keyword>
<comment type="subcellular location">
    <subcellularLocation>
        <location evidence="1">Membrane</location>
        <topology evidence="1">Multi-pass membrane protein</topology>
    </subcellularLocation>
</comment>
<feature type="repeat" description="ANK" evidence="7">
    <location>
        <begin position="31"/>
        <end position="57"/>
    </location>
</feature>
<dbReference type="GO" id="GO:0016020">
    <property type="term" value="C:membrane"/>
    <property type="evidence" value="ECO:0000318"/>
    <property type="project" value="GO_Central"/>
</dbReference>
<evidence type="ECO:0000256" key="2">
    <source>
        <dbReference type="ARBA" id="ARBA00022692"/>
    </source>
</evidence>
<evidence type="ECO:0000256" key="8">
    <source>
        <dbReference type="SAM" id="Phobius"/>
    </source>
</evidence>
<feature type="domain" description="PGG" evidence="9">
    <location>
        <begin position="173"/>
        <end position="281"/>
    </location>
</feature>
<dbReference type="STRING" id="3760.A0A251PNL7"/>
<dbReference type="SUPFAM" id="SSF48403">
    <property type="entry name" value="Ankyrin repeat"/>
    <property type="match status" value="1"/>
</dbReference>
<accession>A0A251PNL7</accession>
<dbReference type="Proteomes" id="UP000006882">
    <property type="component" value="Chromosome G4"/>
</dbReference>
<keyword evidence="11" id="KW-1185">Reference proteome</keyword>
<keyword evidence="5 7" id="KW-0040">ANK repeat</keyword>
<organism evidence="10 11">
    <name type="scientific">Prunus persica</name>
    <name type="common">Peach</name>
    <name type="synonym">Amygdalus persica</name>
    <dbReference type="NCBI Taxonomy" id="3760"/>
    <lineage>
        <taxon>Eukaryota</taxon>
        <taxon>Viridiplantae</taxon>
        <taxon>Streptophyta</taxon>
        <taxon>Embryophyta</taxon>
        <taxon>Tracheophyta</taxon>
        <taxon>Spermatophyta</taxon>
        <taxon>Magnoliopsida</taxon>
        <taxon>eudicotyledons</taxon>
        <taxon>Gunneridae</taxon>
        <taxon>Pentapetalae</taxon>
        <taxon>rosids</taxon>
        <taxon>fabids</taxon>
        <taxon>Rosales</taxon>
        <taxon>Rosaceae</taxon>
        <taxon>Amygdaloideae</taxon>
        <taxon>Amygdaleae</taxon>
        <taxon>Prunus</taxon>
    </lineage>
</organism>
<dbReference type="PANTHER" id="PTHR24186">
    <property type="entry name" value="PROTEIN PHOSPHATASE 1 REGULATORY SUBUNIT"/>
    <property type="match status" value="1"/>
</dbReference>
<evidence type="ECO:0000313" key="11">
    <source>
        <dbReference type="Proteomes" id="UP000006882"/>
    </source>
</evidence>
<dbReference type="Pfam" id="PF12796">
    <property type="entry name" value="Ank_2"/>
    <property type="match status" value="1"/>
</dbReference>
<keyword evidence="2 8" id="KW-0812">Transmembrane</keyword>
<dbReference type="EMBL" id="CM007654">
    <property type="protein sequence ID" value="ONI13112.1"/>
    <property type="molecule type" value="Genomic_DNA"/>
</dbReference>
<dbReference type="InterPro" id="IPR036770">
    <property type="entry name" value="Ankyrin_rpt-contain_sf"/>
</dbReference>
<keyword evidence="6 8" id="KW-0472">Membrane</keyword>
<evidence type="ECO:0000256" key="4">
    <source>
        <dbReference type="ARBA" id="ARBA00022989"/>
    </source>
</evidence>
<dbReference type="Gene3D" id="1.25.40.20">
    <property type="entry name" value="Ankyrin repeat-containing domain"/>
    <property type="match status" value="2"/>
</dbReference>
<evidence type="ECO:0000256" key="1">
    <source>
        <dbReference type="ARBA" id="ARBA00004141"/>
    </source>
</evidence>
<gene>
    <name evidence="10" type="ORF">PRUPE_4G203300</name>
</gene>
<dbReference type="SMART" id="SM00248">
    <property type="entry name" value="ANK"/>
    <property type="match status" value="2"/>
</dbReference>
<feature type="transmembrane region" description="Helical" evidence="8">
    <location>
        <begin position="181"/>
        <end position="201"/>
    </location>
</feature>
<reference evidence="10 11" key="1">
    <citation type="journal article" date="2013" name="Nat. Genet.">
        <title>The high-quality draft genome of peach (Prunus persica) identifies unique patterns of genetic diversity, domestication and genome evolution.</title>
        <authorList>
            <consortium name="International Peach Genome Initiative"/>
            <person name="Verde I."/>
            <person name="Abbott A.G."/>
            <person name="Scalabrin S."/>
            <person name="Jung S."/>
            <person name="Shu S."/>
            <person name="Marroni F."/>
            <person name="Zhebentyayeva T."/>
            <person name="Dettori M.T."/>
            <person name="Grimwood J."/>
            <person name="Cattonaro F."/>
            <person name="Zuccolo A."/>
            <person name="Rossini L."/>
            <person name="Jenkins J."/>
            <person name="Vendramin E."/>
            <person name="Meisel L.A."/>
            <person name="Decroocq V."/>
            <person name="Sosinski B."/>
            <person name="Prochnik S."/>
            <person name="Mitros T."/>
            <person name="Policriti A."/>
            <person name="Cipriani G."/>
            <person name="Dondini L."/>
            <person name="Ficklin S."/>
            <person name="Goodstein D.M."/>
            <person name="Xuan P."/>
            <person name="Del Fabbro C."/>
            <person name="Aramini V."/>
            <person name="Copetti D."/>
            <person name="Gonzalez S."/>
            <person name="Horner D.S."/>
            <person name="Falchi R."/>
            <person name="Lucas S."/>
            <person name="Mica E."/>
            <person name="Maldonado J."/>
            <person name="Lazzari B."/>
            <person name="Bielenberg D."/>
            <person name="Pirona R."/>
            <person name="Miculan M."/>
            <person name="Barakat A."/>
            <person name="Testolin R."/>
            <person name="Stella A."/>
            <person name="Tartarini S."/>
            <person name="Tonutti P."/>
            <person name="Arus P."/>
            <person name="Orellana A."/>
            <person name="Wells C."/>
            <person name="Main D."/>
            <person name="Vizzotto G."/>
            <person name="Silva H."/>
            <person name="Salamini F."/>
            <person name="Schmutz J."/>
            <person name="Morgante M."/>
            <person name="Rokhsar D.S."/>
        </authorList>
    </citation>
    <scope>NUCLEOTIDE SEQUENCE [LARGE SCALE GENOMIC DNA]</scope>
    <source>
        <strain evidence="11">cv. Nemared</strain>
    </source>
</reference>
<evidence type="ECO:0000256" key="7">
    <source>
        <dbReference type="PROSITE-ProRule" id="PRU00023"/>
    </source>
</evidence>
<proteinExistence type="predicted"/>
<feature type="transmembrane region" description="Helical" evidence="8">
    <location>
        <begin position="255"/>
        <end position="277"/>
    </location>
</feature>
<dbReference type="PROSITE" id="PS50297">
    <property type="entry name" value="ANK_REP_REGION"/>
    <property type="match status" value="1"/>
</dbReference>
<dbReference type="PANTHER" id="PTHR24186:SF46">
    <property type="entry name" value="PROTEIN ACCELERATED CELL DEATH 6-LIKE"/>
    <property type="match status" value="1"/>
</dbReference>
<protein>
    <recommendedName>
        <fullName evidence="9">PGG domain-containing protein</fullName>
    </recommendedName>
</protein>
<dbReference type="AlphaFoldDB" id="A0A251PNL7"/>
<keyword evidence="4 8" id="KW-1133">Transmembrane helix</keyword>
<dbReference type="Gramene" id="ONI13112">
    <property type="protein sequence ID" value="ONI13112"/>
    <property type="gene ID" value="PRUPE_4G203300"/>
</dbReference>
<dbReference type="PROSITE" id="PS50088">
    <property type="entry name" value="ANK_REPEAT"/>
    <property type="match status" value="1"/>
</dbReference>